<evidence type="ECO:0000256" key="1">
    <source>
        <dbReference type="SAM" id="MobiDB-lite"/>
    </source>
</evidence>
<protein>
    <submittedName>
        <fullName evidence="2">Uncharacterized protein</fullName>
    </submittedName>
</protein>
<name>A0A8J5TK96_HOMAM</name>
<feature type="region of interest" description="Disordered" evidence="1">
    <location>
        <begin position="1"/>
        <end position="142"/>
    </location>
</feature>
<organism evidence="2 3">
    <name type="scientific">Homarus americanus</name>
    <name type="common">American lobster</name>
    <dbReference type="NCBI Taxonomy" id="6706"/>
    <lineage>
        <taxon>Eukaryota</taxon>
        <taxon>Metazoa</taxon>
        <taxon>Ecdysozoa</taxon>
        <taxon>Arthropoda</taxon>
        <taxon>Crustacea</taxon>
        <taxon>Multicrustacea</taxon>
        <taxon>Malacostraca</taxon>
        <taxon>Eumalacostraca</taxon>
        <taxon>Eucarida</taxon>
        <taxon>Decapoda</taxon>
        <taxon>Pleocyemata</taxon>
        <taxon>Astacidea</taxon>
        <taxon>Nephropoidea</taxon>
        <taxon>Nephropidae</taxon>
        <taxon>Homarus</taxon>
    </lineage>
</organism>
<dbReference type="EMBL" id="JAHLQT010002797">
    <property type="protein sequence ID" value="KAG7176761.1"/>
    <property type="molecule type" value="Genomic_DNA"/>
</dbReference>
<proteinExistence type="predicted"/>
<dbReference type="Proteomes" id="UP000747542">
    <property type="component" value="Unassembled WGS sequence"/>
</dbReference>
<keyword evidence="3" id="KW-1185">Reference proteome</keyword>
<dbReference type="AlphaFoldDB" id="A0A8J5TK96"/>
<feature type="compositionally biased region" description="Low complexity" evidence="1">
    <location>
        <begin position="15"/>
        <end position="33"/>
    </location>
</feature>
<gene>
    <name evidence="2" type="ORF">Hamer_G021356</name>
</gene>
<sequence>MNRTYHKQQDSSLKQQDLPQTTTGLTTKQQQDLSSKTTGPTTNNNSNHLQTTGSITNKQQTRYKQQDPTTNNRTYHKQQDLPQTTGPTTNNRTYHKQQQDLPQTTTGPTTNNRTCHKQQQDLPQTTTGPATNTSKTAPEGGMNIRAPGAFHQDKWMAKAIYDLKIFLFREQFTLTAHEMLAVRNLSLFISLFFTSAERGIALITQFNSSITKDETQYLLIVAQDRKDVPSMSKAVFLK</sequence>
<evidence type="ECO:0000313" key="3">
    <source>
        <dbReference type="Proteomes" id="UP000747542"/>
    </source>
</evidence>
<feature type="compositionally biased region" description="Polar residues" evidence="1">
    <location>
        <begin position="80"/>
        <end position="92"/>
    </location>
</feature>
<feature type="compositionally biased region" description="Polar residues" evidence="1">
    <location>
        <begin position="34"/>
        <end position="73"/>
    </location>
</feature>
<feature type="compositionally biased region" description="Polar residues" evidence="1">
    <location>
        <begin position="120"/>
        <end position="136"/>
    </location>
</feature>
<reference evidence="2" key="1">
    <citation type="journal article" date="2021" name="Sci. Adv.">
        <title>The American lobster genome reveals insights on longevity, neural, and immune adaptations.</title>
        <authorList>
            <person name="Polinski J.M."/>
            <person name="Zimin A.V."/>
            <person name="Clark K.F."/>
            <person name="Kohn A.B."/>
            <person name="Sadowski N."/>
            <person name="Timp W."/>
            <person name="Ptitsyn A."/>
            <person name="Khanna P."/>
            <person name="Romanova D.Y."/>
            <person name="Williams P."/>
            <person name="Greenwood S.J."/>
            <person name="Moroz L.L."/>
            <person name="Walt D.R."/>
            <person name="Bodnar A.G."/>
        </authorList>
    </citation>
    <scope>NUCLEOTIDE SEQUENCE</scope>
    <source>
        <strain evidence="2">GMGI-L3</strain>
    </source>
</reference>
<comment type="caution">
    <text evidence="2">The sequence shown here is derived from an EMBL/GenBank/DDBJ whole genome shotgun (WGS) entry which is preliminary data.</text>
</comment>
<accession>A0A8J5TK96</accession>
<feature type="compositionally biased region" description="Low complexity" evidence="1">
    <location>
        <begin position="99"/>
        <end position="113"/>
    </location>
</feature>
<evidence type="ECO:0000313" key="2">
    <source>
        <dbReference type="EMBL" id="KAG7176761.1"/>
    </source>
</evidence>